<dbReference type="FunFam" id="3.40.50.2020:FF:000004">
    <property type="entry name" value="Adenine phosphoribosyltransferase"/>
    <property type="match status" value="1"/>
</dbReference>
<dbReference type="PANTHER" id="PTHR32315">
    <property type="entry name" value="ADENINE PHOSPHORIBOSYLTRANSFERASE"/>
    <property type="match status" value="1"/>
</dbReference>
<keyword evidence="11" id="KW-0660">Purine salvage</keyword>
<keyword evidence="9" id="KW-0328">Glycosyltransferase</keyword>
<feature type="non-terminal residue" evidence="13">
    <location>
        <position position="1"/>
    </location>
</feature>
<evidence type="ECO:0000256" key="1">
    <source>
        <dbReference type="ARBA" id="ARBA00000868"/>
    </source>
</evidence>
<dbReference type="EC" id="2.4.2.7" evidence="7"/>
<comment type="catalytic activity">
    <reaction evidence="1">
        <text>AMP + diphosphate = 5-phospho-alpha-D-ribose 1-diphosphate + adenine</text>
        <dbReference type="Rhea" id="RHEA:16609"/>
        <dbReference type="ChEBI" id="CHEBI:16708"/>
        <dbReference type="ChEBI" id="CHEBI:33019"/>
        <dbReference type="ChEBI" id="CHEBI:58017"/>
        <dbReference type="ChEBI" id="CHEBI:456215"/>
        <dbReference type="EC" id="2.4.2.7"/>
    </reaction>
</comment>
<comment type="pathway">
    <text evidence="4">Purine metabolism; AMP biosynthesis via salvage pathway; AMP from adenine: step 1/1.</text>
</comment>
<keyword evidence="10" id="KW-0808">Transferase</keyword>
<proteinExistence type="inferred from homology"/>
<comment type="caution">
    <text evidence="13">The sequence shown here is derived from an EMBL/GenBank/DDBJ whole genome shotgun (WGS) entry which is preliminary data.</text>
</comment>
<accession>X1DA67</accession>
<dbReference type="InterPro" id="IPR050054">
    <property type="entry name" value="UPRTase/APRTase"/>
</dbReference>
<dbReference type="InterPro" id="IPR000836">
    <property type="entry name" value="PRTase_dom"/>
</dbReference>
<dbReference type="NCBIfam" id="NF002636">
    <property type="entry name" value="PRK02304.1-5"/>
    <property type="match status" value="1"/>
</dbReference>
<protein>
    <recommendedName>
        <fullName evidence="7">adenine phosphoribosyltransferase</fullName>
        <ecNumber evidence="7">2.4.2.7</ecNumber>
    </recommendedName>
</protein>
<evidence type="ECO:0000313" key="13">
    <source>
        <dbReference type="EMBL" id="GAG93316.1"/>
    </source>
</evidence>
<comment type="subunit">
    <text evidence="6">Homodimer.</text>
</comment>
<evidence type="ECO:0000256" key="11">
    <source>
        <dbReference type="ARBA" id="ARBA00022726"/>
    </source>
</evidence>
<evidence type="ECO:0000256" key="2">
    <source>
        <dbReference type="ARBA" id="ARBA00003968"/>
    </source>
</evidence>
<dbReference type="Pfam" id="PF00156">
    <property type="entry name" value="Pribosyltran"/>
    <property type="match status" value="1"/>
</dbReference>
<comment type="subcellular location">
    <subcellularLocation>
        <location evidence="3">Cytoplasm</location>
    </subcellularLocation>
</comment>
<dbReference type="CDD" id="cd06223">
    <property type="entry name" value="PRTases_typeI"/>
    <property type="match status" value="1"/>
</dbReference>
<comment type="similarity">
    <text evidence="5">Belongs to the purine/pyrimidine phosphoribosyltransferase family.</text>
</comment>
<evidence type="ECO:0000256" key="10">
    <source>
        <dbReference type="ARBA" id="ARBA00022679"/>
    </source>
</evidence>
<dbReference type="GO" id="GO:0006168">
    <property type="term" value="P:adenine salvage"/>
    <property type="evidence" value="ECO:0007669"/>
    <property type="project" value="TreeGrafter"/>
</dbReference>
<dbReference type="GO" id="GO:0003999">
    <property type="term" value="F:adenine phosphoribosyltransferase activity"/>
    <property type="evidence" value="ECO:0007669"/>
    <property type="project" value="UniProtKB-EC"/>
</dbReference>
<dbReference type="GO" id="GO:0016208">
    <property type="term" value="F:AMP binding"/>
    <property type="evidence" value="ECO:0007669"/>
    <property type="project" value="TreeGrafter"/>
</dbReference>
<dbReference type="PANTHER" id="PTHR32315:SF3">
    <property type="entry name" value="ADENINE PHOSPHORIBOSYLTRANSFERASE"/>
    <property type="match status" value="1"/>
</dbReference>
<evidence type="ECO:0000256" key="7">
    <source>
        <dbReference type="ARBA" id="ARBA00011893"/>
    </source>
</evidence>
<gene>
    <name evidence="13" type="ORF">S01H4_48681</name>
</gene>
<evidence type="ECO:0000256" key="6">
    <source>
        <dbReference type="ARBA" id="ARBA00011738"/>
    </source>
</evidence>
<name>X1DA67_9ZZZZ</name>
<evidence type="ECO:0000256" key="3">
    <source>
        <dbReference type="ARBA" id="ARBA00004496"/>
    </source>
</evidence>
<evidence type="ECO:0000256" key="5">
    <source>
        <dbReference type="ARBA" id="ARBA00008391"/>
    </source>
</evidence>
<dbReference type="GO" id="GO:0002055">
    <property type="term" value="F:adenine binding"/>
    <property type="evidence" value="ECO:0007669"/>
    <property type="project" value="TreeGrafter"/>
</dbReference>
<organism evidence="13">
    <name type="scientific">marine sediment metagenome</name>
    <dbReference type="NCBI Taxonomy" id="412755"/>
    <lineage>
        <taxon>unclassified sequences</taxon>
        <taxon>metagenomes</taxon>
        <taxon>ecological metagenomes</taxon>
    </lineage>
</organism>
<sequence>YIAGIEARGFIIGAPVAYQLGIGFLPVRKLGKLPSEVEKISYELEYGENILEIHKDAIDSGDKIMVIDDLLATGGTTAAVFKLIEKLGGKVIGASFIIELEFLNPREKLKGYDIFSLVQYN</sequence>
<evidence type="ECO:0000256" key="4">
    <source>
        <dbReference type="ARBA" id="ARBA00004659"/>
    </source>
</evidence>
<dbReference type="SUPFAM" id="SSF53271">
    <property type="entry name" value="PRTase-like"/>
    <property type="match status" value="1"/>
</dbReference>
<dbReference type="GO" id="GO:0044209">
    <property type="term" value="P:AMP salvage"/>
    <property type="evidence" value="ECO:0007669"/>
    <property type="project" value="TreeGrafter"/>
</dbReference>
<comment type="function">
    <text evidence="2">Catalyzes a salvage reaction resulting in the formation of AMP, that is energically less costly than de novo synthesis.</text>
</comment>
<dbReference type="GO" id="GO:0006166">
    <property type="term" value="P:purine ribonucleoside salvage"/>
    <property type="evidence" value="ECO:0007669"/>
    <property type="project" value="UniProtKB-KW"/>
</dbReference>
<dbReference type="InterPro" id="IPR029057">
    <property type="entry name" value="PRTase-like"/>
</dbReference>
<evidence type="ECO:0000256" key="9">
    <source>
        <dbReference type="ARBA" id="ARBA00022676"/>
    </source>
</evidence>
<keyword evidence="8" id="KW-0963">Cytoplasm</keyword>
<dbReference type="GO" id="GO:0005737">
    <property type="term" value="C:cytoplasm"/>
    <property type="evidence" value="ECO:0007669"/>
    <property type="project" value="UniProtKB-SubCell"/>
</dbReference>
<dbReference type="Gene3D" id="3.40.50.2020">
    <property type="match status" value="1"/>
</dbReference>
<dbReference type="EMBL" id="BART01027459">
    <property type="protein sequence ID" value="GAG93316.1"/>
    <property type="molecule type" value="Genomic_DNA"/>
</dbReference>
<reference evidence="13" key="1">
    <citation type="journal article" date="2014" name="Front. Microbiol.">
        <title>High frequency of phylogenetically diverse reductive dehalogenase-homologous genes in deep subseafloor sedimentary metagenomes.</title>
        <authorList>
            <person name="Kawai M."/>
            <person name="Futagami T."/>
            <person name="Toyoda A."/>
            <person name="Takaki Y."/>
            <person name="Nishi S."/>
            <person name="Hori S."/>
            <person name="Arai W."/>
            <person name="Tsubouchi T."/>
            <person name="Morono Y."/>
            <person name="Uchiyama I."/>
            <person name="Ito T."/>
            <person name="Fujiyama A."/>
            <person name="Inagaki F."/>
            <person name="Takami H."/>
        </authorList>
    </citation>
    <scope>NUCLEOTIDE SEQUENCE</scope>
    <source>
        <strain evidence="13">Expedition CK06-06</strain>
    </source>
</reference>
<feature type="domain" description="Phosphoribosyltransferase" evidence="12">
    <location>
        <begin position="2"/>
        <end position="96"/>
    </location>
</feature>
<evidence type="ECO:0000259" key="12">
    <source>
        <dbReference type="Pfam" id="PF00156"/>
    </source>
</evidence>
<evidence type="ECO:0000256" key="8">
    <source>
        <dbReference type="ARBA" id="ARBA00022490"/>
    </source>
</evidence>
<dbReference type="AlphaFoldDB" id="X1DA67"/>